<protein>
    <submittedName>
        <fullName evidence="4">Uncharacterized protein</fullName>
    </submittedName>
</protein>
<dbReference type="PANTHER" id="PTHR11240">
    <property type="entry name" value="RIBONUCLEASE T2"/>
    <property type="match status" value="1"/>
</dbReference>
<organism evidence="4 5">
    <name type="scientific">Trifolium subterraneum</name>
    <name type="common">Subterranean clover</name>
    <dbReference type="NCBI Taxonomy" id="3900"/>
    <lineage>
        <taxon>Eukaryota</taxon>
        <taxon>Viridiplantae</taxon>
        <taxon>Streptophyta</taxon>
        <taxon>Embryophyta</taxon>
        <taxon>Tracheophyta</taxon>
        <taxon>Spermatophyta</taxon>
        <taxon>Magnoliopsida</taxon>
        <taxon>eudicotyledons</taxon>
        <taxon>Gunneridae</taxon>
        <taxon>Pentapetalae</taxon>
        <taxon>rosids</taxon>
        <taxon>fabids</taxon>
        <taxon>Fabales</taxon>
        <taxon>Fabaceae</taxon>
        <taxon>Papilionoideae</taxon>
        <taxon>50 kb inversion clade</taxon>
        <taxon>NPAAA clade</taxon>
        <taxon>Hologalegina</taxon>
        <taxon>IRL clade</taxon>
        <taxon>Trifolieae</taxon>
        <taxon>Trifolium</taxon>
    </lineage>
</organism>
<name>A0A2Z6MXG9_TRISU</name>
<evidence type="ECO:0000256" key="1">
    <source>
        <dbReference type="ARBA" id="ARBA00007469"/>
    </source>
</evidence>
<dbReference type="InterPro" id="IPR036430">
    <property type="entry name" value="RNase_T2-like_sf"/>
</dbReference>
<keyword evidence="3" id="KW-0732">Signal</keyword>
<dbReference type="AlphaFoldDB" id="A0A2Z6MXG9"/>
<keyword evidence="5" id="KW-1185">Reference proteome</keyword>
<dbReference type="CDD" id="cd00374">
    <property type="entry name" value="RNase_T2"/>
    <property type="match status" value="1"/>
</dbReference>
<dbReference type="Gene3D" id="3.90.730.10">
    <property type="entry name" value="Ribonuclease T2-like"/>
    <property type="match status" value="1"/>
</dbReference>
<dbReference type="EMBL" id="DF973371">
    <property type="protein sequence ID" value="GAU28410.1"/>
    <property type="molecule type" value="Genomic_DNA"/>
</dbReference>
<dbReference type="GO" id="GO:0003723">
    <property type="term" value="F:RNA binding"/>
    <property type="evidence" value="ECO:0007669"/>
    <property type="project" value="InterPro"/>
</dbReference>
<sequence length="224" mass="25414">MSLQSFLLTILVTIMLTMQSKALIYDYLVLTLQWPPALCRAQPCTKYAKPRFHAHGLWPNVFPGPPDPSNCGRDIFHVNFDKNVVSQPALKSLLDNTWPNYLGGNEGFWRYEWEKHGSCAYEVFDQTQYFSHVAGLVIAVNVDSLLNMEGITADFNKDYNLIAFKDAITRRLGNFRPELVCTGGVNGRPLEIQEIRICYNDLGTQFINCSRADSSCGTSTIKWY</sequence>
<accession>A0A2Z6MXG9</accession>
<proteinExistence type="inferred from homology"/>
<dbReference type="GO" id="GO:0033897">
    <property type="term" value="F:ribonuclease T2 activity"/>
    <property type="evidence" value="ECO:0007669"/>
    <property type="project" value="InterPro"/>
</dbReference>
<feature type="chain" id="PRO_5016322580" evidence="3">
    <location>
        <begin position="23"/>
        <end position="224"/>
    </location>
</feature>
<evidence type="ECO:0000313" key="4">
    <source>
        <dbReference type="EMBL" id="GAU28410.1"/>
    </source>
</evidence>
<feature type="signal peptide" evidence="3">
    <location>
        <begin position="1"/>
        <end position="22"/>
    </location>
</feature>
<evidence type="ECO:0000313" key="5">
    <source>
        <dbReference type="Proteomes" id="UP000242715"/>
    </source>
</evidence>
<dbReference type="Pfam" id="PF00445">
    <property type="entry name" value="Ribonuclease_T2"/>
    <property type="match status" value="1"/>
</dbReference>
<dbReference type="InterPro" id="IPR001568">
    <property type="entry name" value="RNase_T2-like"/>
</dbReference>
<comment type="similarity">
    <text evidence="1 2">Belongs to the RNase T2 family.</text>
</comment>
<reference evidence="5" key="1">
    <citation type="journal article" date="2017" name="Front. Plant Sci.">
        <title>Climate Clever Clovers: New Paradigm to Reduce the Environmental Footprint of Ruminants by Breeding Low Methanogenic Forages Utilizing Haplotype Variation.</title>
        <authorList>
            <person name="Kaur P."/>
            <person name="Appels R."/>
            <person name="Bayer P.E."/>
            <person name="Keeble-Gagnere G."/>
            <person name="Wang J."/>
            <person name="Hirakawa H."/>
            <person name="Shirasawa K."/>
            <person name="Vercoe P."/>
            <person name="Stefanova K."/>
            <person name="Durmic Z."/>
            <person name="Nichols P."/>
            <person name="Revell C."/>
            <person name="Isobe S.N."/>
            <person name="Edwards D."/>
            <person name="Erskine W."/>
        </authorList>
    </citation>
    <scope>NUCLEOTIDE SEQUENCE [LARGE SCALE GENOMIC DNA]</scope>
    <source>
        <strain evidence="5">cv. Daliak</strain>
    </source>
</reference>
<dbReference type="OrthoDB" id="1427210at2759"/>
<dbReference type="SUPFAM" id="SSF55895">
    <property type="entry name" value="Ribonuclease Rh-like"/>
    <property type="match status" value="1"/>
</dbReference>
<gene>
    <name evidence="4" type="ORF">TSUD_257390</name>
</gene>
<dbReference type="Proteomes" id="UP000242715">
    <property type="component" value="Unassembled WGS sequence"/>
</dbReference>
<dbReference type="PROSITE" id="PS00531">
    <property type="entry name" value="RNASE_T2_2"/>
    <property type="match status" value="1"/>
</dbReference>
<evidence type="ECO:0000256" key="2">
    <source>
        <dbReference type="RuleBase" id="RU004328"/>
    </source>
</evidence>
<dbReference type="InterPro" id="IPR033130">
    <property type="entry name" value="RNase_T2_His_AS_2"/>
</dbReference>
<evidence type="ECO:0000256" key="3">
    <source>
        <dbReference type="SAM" id="SignalP"/>
    </source>
</evidence>
<dbReference type="PANTHER" id="PTHR11240:SF22">
    <property type="entry name" value="RIBONUCLEASE T2"/>
    <property type="match status" value="1"/>
</dbReference>